<protein>
    <submittedName>
        <fullName evidence="1">Uncharacterized protein</fullName>
    </submittedName>
</protein>
<name>A0A369J7W8_HYPMA</name>
<gene>
    <name evidence="1" type="ORF">Hypma_004145</name>
</gene>
<organism evidence="1 2">
    <name type="scientific">Hypsizygus marmoreus</name>
    <name type="common">White beech mushroom</name>
    <name type="synonym">Agaricus marmoreus</name>
    <dbReference type="NCBI Taxonomy" id="39966"/>
    <lineage>
        <taxon>Eukaryota</taxon>
        <taxon>Fungi</taxon>
        <taxon>Dikarya</taxon>
        <taxon>Basidiomycota</taxon>
        <taxon>Agaricomycotina</taxon>
        <taxon>Agaricomycetes</taxon>
        <taxon>Agaricomycetidae</taxon>
        <taxon>Agaricales</taxon>
        <taxon>Tricholomatineae</taxon>
        <taxon>Lyophyllaceae</taxon>
        <taxon>Hypsizygus</taxon>
    </lineage>
</organism>
<evidence type="ECO:0000313" key="1">
    <source>
        <dbReference type="EMBL" id="RDB15564.1"/>
    </source>
</evidence>
<proteinExistence type="predicted"/>
<dbReference type="EMBL" id="LUEZ02000156">
    <property type="protein sequence ID" value="RDB15564.1"/>
    <property type="molecule type" value="Genomic_DNA"/>
</dbReference>
<reference evidence="1" key="1">
    <citation type="submission" date="2018-04" db="EMBL/GenBank/DDBJ databases">
        <title>Whole genome sequencing of Hypsizygus marmoreus.</title>
        <authorList>
            <person name="Choi I.-G."/>
            <person name="Min B."/>
            <person name="Kim J.-G."/>
            <person name="Kim S."/>
            <person name="Oh Y.-L."/>
            <person name="Kong W.-S."/>
            <person name="Park H."/>
            <person name="Jeong J."/>
            <person name="Song E.-S."/>
        </authorList>
    </citation>
    <scope>NUCLEOTIDE SEQUENCE [LARGE SCALE GENOMIC DNA]</scope>
    <source>
        <strain evidence="1">51987-8</strain>
    </source>
</reference>
<dbReference type="OrthoDB" id="3063776at2759"/>
<dbReference type="AlphaFoldDB" id="A0A369J7W8"/>
<dbReference type="Proteomes" id="UP000076154">
    <property type="component" value="Unassembled WGS sequence"/>
</dbReference>
<comment type="caution">
    <text evidence="1">The sequence shown here is derived from an EMBL/GenBank/DDBJ whole genome shotgun (WGS) entry which is preliminary data.</text>
</comment>
<dbReference type="InParanoid" id="A0A369J7W8"/>
<keyword evidence="2" id="KW-1185">Reference proteome</keyword>
<accession>A0A369J7W8</accession>
<evidence type="ECO:0000313" key="2">
    <source>
        <dbReference type="Proteomes" id="UP000076154"/>
    </source>
</evidence>
<sequence>MNVLAGRTTSDDLDLKHNYNLELISSQSHRNQHTRNMSVSTITSALSSLDTAEIAQSEPTCPGTWIKWSPGSIWTSYPYFQHEVCNVGWRPIAWSAERQEICLRAQNCKLDASDVDGGPCNACRWVEHSARFRQCIERAEHAQKHTPWAYLTAEQLHALMKKMVDKIKRLETQVTFFICPMSVITRINGIDKLANEKRRNKVLLKKLDDGKRILMLLASEDVVGLSRLLTVALNRGTSITAILDLLHRAIEGLYSPRGGFTTRQLDVSFLTEALGGSRLLYALQKALGLASSSTVRRHHKIPRLLPSIGEPSSDEINANISAFLDPNVKPPPPLLPSGARPGNVAMIDDISLESKCRYCGRRDAVMGLCPNIPVMLILA</sequence>